<dbReference type="SUPFAM" id="SSF48350">
    <property type="entry name" value="GTPase activation domain, GAP"/>
    <property type="match status" value="1"/>
</dbReference>
<reference evidence="7" key="1">
    <citation type="journal article" date="2014" name="Genome Announc.">
        <title>Genome sequence and annotation of Acremonium chrysogenum, producer of the beta-lactam antibiotic cephalosporin C.</title>
        <authorList>
            <person name="Terfehr D."/>
            <person name="Dahlmann T.A."/>
            <person name="Specht T."/>
            <person name="Zadra I."/>
            <person name="Kuernsteiner H."/>
            <person name="Kueck U."/>
        </authorList>
    </citation>
    <scope>NUCLEOTIDE SEQUENCE [LARGE SCALE GENOMIC DNA]</scope>
    <source>
        <strain evidence="7">ATCC 11550 / CBS 779.69 / DSM 880 / IAM 14645 / JCM 23072 / IMI 49137</strain>
    </source>
</reference>
<dbReference type="EMBL" id="JPKY01000072">
    <property type="protein sequence ID" value="KFH43322.1"/>
    <property type="molecule type" value="Genomic_DNA"/>
</dbReference>
<dbReference type="GO" id="GO:0005096">
    <property type="term" value="F:GTPase activator activity"/>
    <property type="evidence" value="ECO:0007669"/>
    <property type="project" value="UniProtKB-KW"/>
</dbReference>
<dbReference type="GO" id="GO:0005938">
    <property type="term" value="C:cell cortex"/>
    <property type="evidence" value="ECO:0007669"/>
    <property type="project" value="UniProtKB-ARBA"/>
</dbReference>
<dbReference type="InterPro" id="IPR027267">
    <property type="entry name" value="AH/BAR_dom_sf"/>
</dbReference>
<organism evidence="6 7">
    <name type="scientific">Hapsidospora chrysogenum (strain ATCC 11550 / CBS 779.69 / DSM 880 / IAM 14645 / JCM 23072 / IMI 49137)</name>
    <name type="common">Acremonium chrysogenum</name>
    <dbReference type="NCBI Taxonomy" id="857340"/>
    <lineage>
        <taxon>Eukaryota</taxon>
        <taxon>Fungi</taxon>
        <taxon>Dikarya</taxon>
        <taxon>Ascomycota</taxon>
        <taxon>Pezizomycotina</taxon>
        <taxon>Sordariomycetes</taxon>
        <taxon>Hypocreomycetidae</taxon>
        <taxon>Hypocreales</taxon>
        <taxon>Bionectriaceae</taxon>
        <taxon>Hapsidospora</taxon>
    </lineage>
</organism>
<dbReference type="Pfam" id="PF00611">
    <property type="entry name" value="FCH"/>
    <property type="match status" value="1"/>
</dbReference>
<feature type="compositionally biased region" description="Low complexity" evidence="3">
    <location>
        <begin position="39"/>
        <end position="59"/>
    </location>
</feature>
<dbReference type="InterPro" id="IPR001060">
    <property type="entry name" value="FCH_dom"/>
</dbReference>
<dbReference type="InterPro" id="IPR008936">
    <property type="entry name" value="Rho_GTPase_activation_prot"/>
</dbReference>
<evidence type="ECO:0000259" key="4">
    <source>
        <dbReference type="PROSITE" id="PS50238"/>
    </source>
</evidence>
<dbReference type="PANTHER" id="PTHR23176:SF136">
    <property type="entry name" value="RHO GTPASE ACTIVATOR (RGD1)"/>
    <property type="match status" value="1"/>
</dbReference>
<comment type="caution">
    <text evidence="6">The sequence shown here is derived from an EMBL/GenBank/DDBJ whole genome shotgun (WGS) entry which is preliminary data.</text>
</comment>
<dbReference type="Gene3D" id="1.10.555.10">
    <property type="entry name" value="Rho GTPase activation protein"/>
    <property type="match status" value="1"/>
</dbReference>
<dbReference type="HOGENOM" id="CLU_010730_3_0_1"/>
<feature type="domain" description="Rho-GAP" evidence="4">
    <location>
        <begin position="584"/>
        <end position="776"/>
    </location>
</feature>
<feature type="domain" description="F-BAR" evidence="5">
    <location>
        <begin position="86"/>
        <end position="363"/>
    </location>
</feature>
<keyword evidence="2" id="KW-0175">Coiled coil</keyword>
<feature type="compositionally biased region" description="Polar residues" evidence="3">
    <location>
        <begin position="486"/>
        <end position="501"/>
    </location>
</feature>
<dbReference type="Gene3D" id="1.20.1270.60">
    <property type="entry name" value="Arfaptin homology (AH) domain/BAR domain"/>
    <property type="match status" value="1"/>
</dbReference>
<protein>
    <submittedName>
        <fullName evidence="6">Rho-GTPase-activating protein-like protein</fullName>
    </submittedName>
</protein>
<evidence type="ECO:0000313" key="6">
    <source>
        <dbReference type="EMBL" id="KFH43322.1"/>
    </source>
</evidence>
<dbReference type="InterPro" id="IPR000198">
    <property type="entry name" value="RhoGAP_dom"/>
</dbReference>
<dbReference type="OrthoDB" id="437889at2759"/>
<dbReference type="STRING" id="857340.A0A086T1U0"/>
<dbReference type="AlphaFoldDB" id="A0A086T1U0"/>
<feature type="region of interest" description="Disordered" evidence="3">
    <location>
        <begin position="1"/>
        <end position="85"/>
    </location>
</feature>
<dbReference type="SUPFAM" id="SSF103657">
    <property type="entry name" value="BAR/IMD domain-like"/>
    <property type="match status" value="1"/>
</dbReference>
<dbReference type="PROSITE" id="PS50238">
    <property type="entry name" value="RHOGAP"/>
    <property type="match status" value="1"/>
</dbReference>
<feature type="compositionally biased region" description="Low complexity" evidence="3">
    <location>
        <begin position="521"/>
        <end position="534"/>
    </location>
</feature>
<dbReference type="Proteomes" id="UP000029964">
    <property type="component" value="Unassembled WGS sequence"/>
</dbReference>
<evidence type="ECO:0000313" key="7">
    <source>
        <dbReference type="Proteomes" id="UP000029964"/>
    </source>
</evidence>
<dbReference type="Pfam" id="PF00620">
    <property type="entry name" value="RhoGAP"/>
    <property type="match status" value="1"/>
</dbReference>
<dbReference type="PANTHER" id="PTHR23176">
    <property type="entry name" value="RHO/RAC/CDC GTPASE-ACTIVATING PROTEIN"/>
    <property type="match status" value="1"/>
</dbReference>
<dbReference type="CDD" id="cd07652">
    <property type="entry name" value="F-BAR_Rgd1"/>
    <property type="match status" value="1"/>
</dbReference>
<proteinExistence type="predicted"/>
<feature type="compositionally biased region" description="Pro residues" evidence="3">
    <location>
        <begin position="462"/>
        <end position="478"/>
    </location>
</feature>
<feature type="compositionally biased region" description="Pro residues" evidence="3">
    <location>
        <begin position="567"/>
        <end position="579"/>
    </location>
</feature>
<dbReference type="SMART" id="SM00324">
    <property type="entry name" value="RhoGAP"/>
    <property type="match status" value="1"/>
</dbReference>
<dbReference type="FunFam" id="1.20.1270.60:FF:000063">
    <property type="entry name" value="Rho GTPase activator"/>
    <property type="match status" value="1"/>
</dbReference>
<feature type="compositionally biased region" description="Basic and acidic residues" evidence="3">
    <location>
        <begin position="1"/>
        <end position="21"/>
    </location>
</feature>
<evidence type="ECO:0000259" key="5">
    <source>
        <dbReference type="PROSITE" id="PS51741"/>
    </source>
</evidence>
<evidence type="ECO:0000256" key="2">
    <source>
        <dbReference type="PROSITE-ProRule" id="PRU01077"/>
    </source>
</evidence>
<dbReference type="GO" id="GO:0007165">
    <property type="term" value="P:signal transduction"/>
    <property type="evidence" value="ECO:0007669"/>
    <property type="project" value="InterPro"/>
</dbReference>
<feature type="compositionally biased region" description="Gly residues" evidence="3">
    <location>
        <begin position="510"/>
        <end position="520"/>
    </location>
</feature>
<evidence type="ECO:0000256" key="1">
    <source>
        <dbReference type="ARBA" id="ARBA00022468"/>
    </source>
</evidence>
<feature type="compositionally biased region" description="Low complexity" evidence="3">
    <location>
        <begin position="392"/>
        <end position="401"/>
    </location>
</feature>
<name>A0A086T1U0_HAPC1</name>
<feature type="compositionally biased region" description="Polar residues" evidence="3">
    <location>
        <begin position="424"/>
        <end position="435"/>
    </location>
</feature>
<evidence type="ECO:0000256" key="3">
    <source>
        <dbReference type="SAM" id="MobiDB-lite"/>
    </source>
</evidence>
<sequence>MADIRPSADEAHHPLDQRDRTASFSADRSTKSPPPPPLASAASDAASTTAAENAPAPDANGDDPDRSPAPSNPAPSPAAQPGLNPELLKHVNGVLSSEIGIATLLNRLKQSIASAREFALFLKKRATLEEDNAQGLKKLCRATQDSMRRPDHRTGTFAQAYDEMVYIHERMAENGTHFAASLQQMHDDLVDLAMNSERSRKAWKTNGLSAEQKVIDLEAAMRKSKAKYDSLADEYERARTGEGTQKGKVLNAFTNKSAAQQEENLLRKVQAADQTYHSHVQTLQTEKSHLESTTRPEAIRALQDLIKELDSGLSLQMQKFASFNEKLLLSNGLSISPIKGPGESHPSSRSLRHAVMSIDNDKDLSEYVGAHYSKVPPRTGEVKYERNPVGFSASSSSPASPNEASQVLNPQPSHLNQAPPPQPVSSKGGSPQVSGVSAAPPSGQYPMRSSTGGIGAPGSSHGPPPPGQNFPTPAPQDPSRPFAQPHSRSYSQGNMQQQFLPQSGPAPPYNGGGGGGGGTQGPPQLGALPFQSSQTPPPQQSPAPFHASHERKGSSGQYGLPSSVRPQGPPPQSAPPPQNPVFGVPLDRLYERDGLAVPAVVYQCIQAVDLFGLGVEGIYRQSGSMAHIQKLKYMFDTESQSKALDFRNPESFFHDVNSVTGLLKQFLRELPDPILTSEHHDSFVAAAKQEDDIVRRDSLHAIINSLPDPNYATLRALCLHLYRVIENAHINRMNSHNLAVIFGPTLMGTDPTKAISDAGWQIKVVDTILQNTYQIFDED</sequence>
<dbReference type="SMART" id="SM00055">
    <property type="entry name" value="FCH"/>
    <property type="match status" value="1"/>
</dbReference>
<dbReference type="PROSITE" id="PS51741">
    <property type="entry name" value="F_BAR"/>
    <property type="match status" value="1"/>
</dbReference>
<feature type="region of interest" description="Disordered" evidence="3">
    <location>
        <begin position="388"/>
        <end position="584"/>
    </location>
</feature>
<keyword evidence="1" id="KW-0343">GTPase activation</keyword>
<dbReference type="InterPro" id="IPR031160">
    <property type="entry name" value="F_BAR_dom"/>
</dbReference>
<accession>A0A086T1U0</accession>
<dbReference type="InterPro" id="IPR050729">
    <property type="entry name" value="Rho-GAP"/>
</dbReference>
<feature type="compositionally biased region" description="Polar residues" evidence="3">
    <location>
        <begin position="402"/>
        <end position="416"/>
    </location>
</feature>
<keyword evidence="7" id="KW-1185">Reference proteome</keyword>
<gene>
    <name evidence="6" type="ORF">ACRE_059480</name>
</gene>